<dbReference type="AlphaFoldDB" id="A0A9P1CWL7"/>
<feature type="compositionally biased region" description="Basic and acidic residues" evidence="1">
    <location>
        <begin position="143"/>
        <end position="154"/>
    </location>
</feature>
<organism evidence="2">
    <name type="scientific">Cladocopium goreaui</name>
    <dbReference type="NCBI Taxonomy" id="2562237"/>
    <lineage>
        <taxon>Eukaryota</taxon>
        <taxon>Sar</taxon>
        <taxon>Alveolata</taxon>
        <taxon>Dinophyceae</taxon>
        <taxon>Suessiales</taxon>
        <taxon>Symbiodiniaceae</taxon>
        <taxon>Cladocopium</taxon>
    </lineage>
</organism>
<feature type="compositionally biased region" description="Polar residues" evidence="1">
    <location>
        <begin position="180"/>
        <end position="196"/>
    </location>
</feature>
<evidence type="ECO:0000313" key="2">
    <source>
        <dbReference type="EMBL" id="CAI3998273.1"/>
    </source>
</evidence>
<protein>
    <submittedName>
        <fullName evidence="2">Uncharacterized protein</fullName>
    </submittedName>
</protein>
<dbReference type="EMBL" id="CAMXCT030002455">
    <property type="protein sequence ID" value="CAL4785585.1"/>
    <property type="molecule type" value="Genomic_DNA"/>
</dbReference>
<name>A0A9P1CWL7_9DINO</name>
<comment type="caution">
    <text evidence="2">The sequence shown here is derived from an EMBL/GenBank/DDBJ whole genome shotgun (WGS) entry which is preliminary data.</text>
</comment>
<sequence length="202" mass="21219">MYLQGSSRADFNAARNVSTASRVSQSIDMGYPPIRSYTGALAETYSTYLGGGKPNPITSSEPPPISLGGITSLSESLAAMQAPHESALDRVRSVLHTAPKAGHHAVRYASGHPHETASHDSGQAEGHGVAHVAHVPHPSWGKTRNESGHGEHGHGGHGHVQLGSHVQHVQGVQSVHGHAMSSTESVARGTPVSSHMRQNDRN</sequence>
<feature type="region of interest" description="Disordered" evidence="1">
    <location>
        <begin position="134"/>
        <end position="202"/>
    </location>
</feature>
<reference evidence="3 4" key="2">
    <citation type="submission" date="2024-05" db="EMBL/GenBank/DDBJ databases">
        <authorList>
            <person name="Chen Y."/>
            <person name="Shah S."/>
            <person name="Dougan E. K."/>
            <person name="Thang M."/>
            <person name="Chan C."/>
        </authorList>
    </citation>
    <scope>NUCLEOTIDE SEQUENCE [LARGE SCALE GENOMIC DNA]</scope>
</reference>
<dbReference type="EMBL" id="CAMXCT020002455">
    <property type="protein sequence ID" value="CAL1151648.1"/>
    <property type="molecule type" value="Genomic_DNA"/>
</dbReference>
<reference evidence="2" key="1">
    <citation type="submission" date="2022-10" db="EMBL/GenBank/DDBJ databases">
        <authorList>
            <person name="Chen Y."/>
            <person name="Dougan E. K."/>
            <person name="Chan C."/>
            <person name="Rhodes N."/>
            <person name="Thang M."/>
        </authorList>
    </citation>
    <scope>NUCLEOTIDE SEQUENCE</scope>
</reference>
<dbReference type="EMBL" id="CAMXCT010002455">
    <property type="protein sequence ID" value="CAI3998273.1"/>
    <property type="molecule type" value="Genomic_DNA"/>
</dbReference>
<dbReference type="Proteomes" id="UP001152797">
    <property type="component" value="Unassembled WGS sequence"/>
</dbReference>
<evidence type="ECO:0000313" key="4">
    <source>
        <dbReference type="Proteomes" id="UP001152797"/>
    </source>
</evidence>
<accession>A0A9P1CWL7</accession>
<gene>
    <name evidence="2" type="ORF">C1SCF055_LOCUS24586</name>
</gene>
<keyword evidence="4" id="KW-1185">Reference proteome</keyword>
<evidence type="ECO:0000256" key="1">
    <source>
        <dbReference type="SAM" id="MobiDB-lite"/>
    </source>
</evidence>
<proteinExistence type="predicted"/>
<feature type="compositionally biased region" description="Low complexity" evidence="1">
    <location>
        <begin position="159"/>
        <end position="178"/>
    </location>
</feature>
<evidence type="ECO:0000313" key="3">
    <source>
        <dbReference type="EMBL" id="CAL4785585.1"/>
    </source>
</evidence>